<dbReference type="Proteomes" id="UP001296873">
    <property type="component" value="Unassembled WGS sequence"/>
</dbReference>
<evidence type="ECO:0000313" key="3">
    <source>
        <dbReference type="Proteomes" id="UP001296873"/>
    </source>
</evidence>
<keyword evidence="1" id="KW-0812">Transmembrane</keyword>
<accession>A0ABS1DFF8</accession>
<keyword evidence="1" id="KW-1133">Transmembrane helix</keyword>
<evidence type="ECO:0000256" key="1">
    <source>
        <dbReference type="SAM" id="Phobius"/>
    </source>
</evidence>
<dbReference type="RefSeq" id="WP_200341294.1">
    <property type="nucleotide sequence ID" value="NZ_NRRL01000034.1"/>
</dbReference>
<gene>
    <name evidence="2" type="ORF">CKO28_13100</name>
</gene>
<protein>
    <submittedName>
        <fullName evidence="2">Uncharacterized protein</fullName>
    </submittedName>
</protein>
<evidence type="ECO:0000313" key="2">
    <source>
        <dbReference type="EMBL" id="MBK1668969.1"/>
    </source>
</evidence>
<dbReference type="EMBL" id="NRRL01000034">
    <property type="protein sequence ID" value="MBK1668969.1"/>
    <property type="molecule type" value="Genomic_DNA"/>
</dbReference>
<proteinExistence type="predicted"/>
<reference evidence="2 3" key="1">
    <citation type="journal article" date="2020" name="Microorganisms">
        <title>Osmotic Adaptation and Compatible Solute Biosynthesis of Phototrophic Bacteria as Revealed from Genome Analyses.</title>
        <authorList>
            <person name="Imhoff J.F."/>
            <person name="Rahn T."/>
            <person name="Kunzel S."/>
            <person name="Keller A."/>
            <person name="Neulinger S.C."/>
        </authorList>
    </citation>
    <scope>NUCLEOTIDE SEQUENCE [LARGE SCALE GENOMIC DNA]</scope>
    <source>
        <strain evidence="2 3">DSM 9895</strain>
    </source>
</reference>
<comment type="caution">
    <text evidence="2">The sequence shown here is derived from an EMBL/GenBank/DDBJ whole genome shotgun (WGS) entry which is preliminary data.</text>
</comment>
<keyword evidence="1" id="KW-0472">Membrane</keyword>
<name>A0ABS1DFF8_9PROT</name>
<sequence>MANVSDFAHQTRGPESQVCGFTYQKAAFADQAVSLAESGAYGELWHDADQAGRLSVRSAGVAIAVASAACWGVLSVIVSVLV</sequence>
<organism evidence="2 3">
    <name type="scientific">Rhodovibrio sodomensis</name>
    <dbReference type="NCBI Taxonomy" id="1088"/>
    <lineage>
        <taxon>Bacteria</taxon>
        <taxon>Pseudomonadati</taxon>
        <taxon>Pseudomonadota</taxon>
        <taxon>Alphaproteobacteria</taxon>
        <taxon>Rhodospirillales</taxon>
        <taxon>Rhodovibrionaceae</taxon>
        <taxon>Rhodovibrio</taxon>
    </lineage>
</organism>
<keyword evidence="3" id="KW-1185">Reference proteome</keyword>
<feature type="transmembrane region" description="Helical" evidence="1">
    <location>
        <begin position="59"/>
        <end position="81"/>
    </location>
</feature>